<evidence type="ECO:0000313" key="2">
    <source>
        <dbReference type="EMBL" id="KNA96047.1"/>
    </source>
</evidence>
<reference evidence="2" key="1">
    <citation type="submission" date="2007-04" db="EMBL/GenBank/DDBJ databases">
        <authorList>
            <consortium name="The Broad Institute Genome Sequencing Platform"/>
            <person name="Birren B."/>
            <person name="Lander E."/>
            <person name="Galagan J."/>
            <person name="Nusbaum C."/>
            <person name="Devon K."/>
            <person name="Ma L.-J."/>
            <person name="Jaffe D."/>
            <person name="Butler J."/>
            <person name="Alvarez P."/>
            <person name="Gnerre S."/>
            <person name="Grabherr M."/>
            <person name="Kleber M."/>
            <person name="Mauceli E."/>
            <person name="Brockman W."/>
            <person name="MacCallum I.A."/>
            <person name="Young S."/>
            <person name="LaButti K."/>
            <person name="DeCaprio D."/>
            <person name="Crawford M."/>
            <person name="Koehrsen M."/>
            <person name="Engels R."/>
            <person name="Montgomery P."/>
            <person name="Pearson M."/>
            <person name="Howarth C."/>
            <person name="Larson L."/>
            <person name="White J."/>
            <person name="O'Leary S."/>
            <person name="Kodira C."/>
            <person name="Zeng Q."/>
            <person name="Yandava C."/>
            <person name="Alvarado L."/>
            <person name="Kistler C."/>
            <person name="Shim W.-B."/>
            <person name="Kang S."/>
            <person name="Woloshuk C."/>
        </authorList>
    </citation>
    <scope>NUCLEOTIDE SEQUENCE</scope>
    <source>
        <strain evidence="2">4287</strain>
    </source>
</reference>
<feature type="compositionally biased region" description="Acidic residues" evidence="1">
    <location>
        <begin position="51"/>
        <end position="60"/>
    </location>
</feature>
<proteinExistence type="predicted"/>
<dbReference type="KEGG" id="fox:FOXG_01397"/>
<dbReference type="RefSeq" id="XP_018234093.1">
    <property type="nucleotide sequence ID" value="XM_018378213.1"/>
</dbReference>
<reference evidence="2" key="2">
    <citation type="journal article" date="2010" name="Nature">
        <title>Comparative genomics reveals mobile pathogenicity chromosomes in Fusarium.</title>
        <authorList>
            <person name="Ma L.J."/>
            <person name="van der Does H.C."/>
            <person name="Borkovich K.A."/>
            <person name="Coleman J.J."/>
            <person name="Daboussi M.J."/>
            <person name="Di Pietro A."/>
            <person name="Dufresne M."/>
            <person name="Freitag M."/>
            <person name="Grabherr M."/>
            <person name="Henrissat B."/>
            <person name="Houterman P.M."/>
            <person name="Kang S."/>
            <person name="Shim W.B."/>
            <person name="Woloshuk C."/>
            <person name="Xie X."/>
            <person name="Xu J.R."/>
            <person name="Antoniw J."/>
            <person name="Baker S.E."/>
            <person name="Bluhm B.H."/>
            <person name="Breakspear A."/>
            <person name="Brown D.W."/>
            <person name="Butchko R.A."/>
            <person name="Chapman S."/>
            <person name="Coulson R."/>
            <person name="Coutinho P.M."/>
            <person name="Danchin E.G."/>
            <person name="Diener A."/>
            <person name="Gale L.R."/>
            <person name="Gardiner D.M."/>
            <person name="Goff S."/>
            <person name="Hammond-Kosack K.E."/>
            <person name="Hilburn K."/>
            <person name="Hua-Van A."/>
            <person name="Jonkers W."/>
            <person name="Kazan K."/>
            <person name="Kodira C.D."/>
            <person name="Koehrsen M."/>
            <person name="Kumar L."/>
            <person name="Lee Y.H."/>
            <person name="Li L."/>
            <person name="Manners J.M."/>
            <person name="Miranda-Saavedra D."/>
            <person name="Mukherjee M."/>
            <person name="Park G."/>
            <person name="Park J."/>
            <person name="Park S.Y."/>
            <person name="Proctor R.H."/>
            <person name="Regev A."/>
            <person name="Ruiz-Roldan M.C."/>
            <person name="Sain D."/>
            <person name="Sakthikumar S."/>
            <person name="Sykes S."/>
            <person name="Schwartz D.C."/>
            <person name="Turgeon B.G."/>
            <person name="Wapinski I."/>
            <person name="Yoder O."/>
            <person name="Young S."/>
            <person name="Zeng Q."/>
            <person name="Zhou S."/>
            <person name="Galagan J."/>
            <person name="Cuomo C.A."/>
            <person name="Kistler H.C."/>
            <person name="Rep M."/>
        </authorList>
    </citation>
    <scope>NUCLEOTIDE SEQUENCE [LARGE SCALE GENOMIC DNA]</scope>
    <source>
        <strain evidence="2">4287</strain>
    </source>
</reference>
<feature type="compositionally biased region" description="Basic and acidic residues" evidence="1">
    <location>
        <begin position="37"/>
        <end position="50"/>
    </location>
</feature>
<dbReference type="EMBL" id="DS231696">
    <property type="protein sequence ID" value="KNA96047.1"/>
    <property type="molecule type" value="Genomic_DNA"/>
</dbReference>
<sequence>MSRKRPPADRTSERRKTKRGRVNPGKTEPPHATAEVPDDKTDAPAANEDKTADDDVDQDPDTSHASAPDPDLHKTKILETAASDLEDETDAPTASQDRIPEEPTNQEPDASNSCASEPDIDETAVSQASTSRVDNGIEASMSDQDKASEAPDDLLDLTWVDLARDLHSILKYSVYGEFFLFCHLRNGRSGWVAEEKVQIEAPFTLNTFWESREDVPGRPHAEVCEKVFKIMPQQPRWKKNCVIWRVGEPYFTGTPAMISYLTELKDRWKAHFRLPEVITLSKAEALYPETSTGCWEMSASSDSDPVPQMIFSHRKTPKYKKAVFEFFILYDSCDGEWKSEVDIQKEYPAAVETYWQSHPGLREKESLERLKVPEQCFKIHSHRFKGGKTLLKVQLVGKSDCEEFKASRALKRWKEPTERYLEKHKLQI</sequence>
<feature type="compositionally biased region" description="Polar residues" evidence="1">
    <location>
        <begin position="124"/>
        <end position="133"/>
    </location>
</feature>
<dbReference type="VEuPathDB" id="FungiDB:FOXG_01397"/>
<organism evidence="2 3">
    <name type="scientific">Fusarium oxysporum f. sp. lycopersici (strain 4287 / CBS 123668 / FGSC 9935 / NRRL 34936)</name>
    <name type="common">Fusarium vascular wilt of tomato</name>
    <dbReference type="NCBI Taxonomy" id="426428"/>
    <lineage>
        <taxon>Eukaryota</taxon>
        <taxon>Fungi</taxon>
        <taxon>Dikarya</taxon>
        <taxon>Ascomycota</taxon>
        <taxon>Pezizomycotina</taxon>
        <taxon>Sordariomycetes</taxon>
        <taxon>Hypocreomycetidae</taxon>
        <taxon>Hypocreales</taxon>
        <taxon>Nectriaceae</taxon>
        <taxon>Fusarium</taxon>
        <taxon>Fusarium oxysporum species complex</taxon>
    </lineage>
</organism>
<feature type="compositionally biased region" description="Polar residues" evidence="1">
    <location>
        <begin position="103"/>
        <end position="115"/>
    </location>
</feature>
<gene>
    <name evidence="2" type="ORF">FOXG_01397</name>
</gene>
<dbReference type="OrthoDB" id="5000654at2759"/>
<dbReference type="GeneID" id="28943653"/>
<evidence type="ECO:0000313" key="3">
    <source>
        <dbReference type="Proteomes" id="UP000009097"/>
    </source>
</evidence>
<dbReference type="AlphaFoldDB" id="A0A0J9UB04"/>
<dbReference type="Proteomes" id="UP000009097">
    <property type="component" value="Unassembled WGS sequence"/>
</dbReference>
<accession>A0A0J9UB04</accession>
<feature type="region of interest" description="Disordered" evidence="1">
    <location>
        <begin position="1"/>
        <end position="133"/>
    </location>
</feature>
<evidence type="ECO:0000256" key="1">
    <source>
        <dbReference type="SAM" id="MobiDB-lite"/>
    </source>
</evidence>
<name>A0A0J9UB04_FUSO4</name>
<protein>
    <submittedName>
        <fullName evidence="2">Uncharacterized protein</fullName>
    </submittedName>
</protein>
<feature type="compositionally biased region" description="Basic and acidic residues" evidence="1">
    <location>
        <begin position="1"/>
        <end position="14"/>
    </location>
</feature>